<evidence type="ECO:0000313" key="4">
    <source>
        <dbReference type="Proteomes" id="UP000782312"/>
    </source>
</evidence>
<dbReference type="InterPro" id="IPR001789">
    <property type="entry name" value="Sig_transdc_resp-reg_receiver"/>
</dbReference>
<dbReference type="Proteomes" id="UP000782312">
    <property type="component" value="Unassembled WGS sequence"/>
</dbReference>
<protein>
    <recommendedName>
        <fullName evidence="2">Response regulatory domain-containing protein</fullName>
    </recommendedName>
</protein>
<dbReference type="SUPFAM" id="SSF52172">
    <property type="entry name" value="CheY-like"/>
    <property type="match status" value="1"/>
</dbReference>
<organism evidence="3 4">
    <name type="scientific">Tectimicrobiota bacterium</name>
    <dbReference type="NCBI Taxonomy" id="2528274"/>
    <lineage>
        <taxon>Bacteria</taxon>
        <taxon>Pseudomonadati</taxon>
        <taxon>Nitrospinota/Tectimicrobiota group</taxon>
        <taxon>Candidatus Tectimicrobiota</taxon>
    </lineage>
</organism>
<evidence type="ECO:0000259" key="2">
    <source>
        <dbReference type="PROSITE" id="PS50110"/>
    </source>
</evidence>
<feature type="domain" description="Response regulatory" evidence="2">
    <location>
        <begin position="1"/>
        <end position="41"/>
    </location>
</feature>
<comment type="caution">
    <text evidence="1">Lacks conserved residue(s) required for the propagation of feature annotation.</text>
</comment>
<gene>
    <name evidence="3" type="ORF">HYZ11_08600</name>
</gene>
<comment type="caution">
    <text evidence="3">The sequence shown here is derived from an EMBL/GenBank/DDBJ whole genome shotgun (WGS) entry which is preliminary data.</text>
</comment>
<evidence type="ECO:0000313" key="3">
    <source>
        <dbReference type="EMBL" id="MBI3127646.1"/>
    </source>
</evidence>
<dbReference type="GO" id="GO:0000160">
    <property type="term" value="P:phosphorelay signal transduction system"/>
    <property type="evidence" value="ECO:0007669"/>
    <property type="project" value="InterPro"/>
</dbReference>
<sequence>MIPSSKVSHERVRECLNAGSKDFIIKPFNLPVLVQRAVRLIGKRCKAPIRCRLSEAAV</sequence>
<dbReference type="EMBL" id="JACPUR010000019">
    <property type="protein sequence ID" value="MBI3127646.1"/>
    <property type="molecule type" value="Genomic_DNA"/>
</dbReference>
<dbReference type="AlphaFoldDB" id="A0A932MQ06"/>
<proteinExistence type="predicted"/>
<reference evidence="3" key="1">
    <citation type="submission" date="2020-07" db="EMBL/GenBank/DDBJ databases">
        <title>Huge and variable diversity of episymbiotic CPR bacteria and DPANN archaea in groundwater ecosystems.</title>
        <authorList>
            <person name="He C.Y."/>
            <person name="Keren R."/>
            <person name="Whittaker M."/>
            <person name="Farag I.F."/>
            <person name="Doudna J."/>
            <person name="Cate J.H.D."/>
            <person name="Banfield J.F."/>
        </authorList>
    </citation>
    <scope>NUCLEOTIDE SEQUENCE</scope>
    <source>
        <strain evidence="3">NC_groundwater_763_Ag_S-0.2um_68_21</strain>
    </source>
</reference>
<dbReference type="Gene3D" id="3.40.50.2300">
    <property type="match status" value="1"/>
</dbReference>
<dbReference type="PROSITE" id="PS50110">
    <property type="entry name" value="RESPONSE_REGULATORY"/>
    <property type="match status" value="1"/>
</dbReference>
<dbReference type="InterPro" id="IPR011006">
    <property type="entry name" value="CheY-like_superfamily"/>
</dbReference>
<accession>A0A932MQ06</accession>
<evidence type="ECO:0000256" key="1">
    <source>
        <dbReference type="PROSITE-ProRule" id="PRU00169"/>
    </source>
</evidence>
<name>A0A932MQ06_UNCTE</name>